<evidence type="ECO:0000313" key="2">
    <source>
        <dbReference type="EMBL" id="KAJ7042209.1"/>
    </source>
</evidence>
<gene>
    <name evidence="2" type="ORF">C8F04DRAFT_1252185</name>
</gene>
<dbReference type="Proteomes" id="UP001218188">
    <property type="component" value="Unassembled WGS sequence"/>
</dbReference>
<feature type="compositionally biased region" description="Polar residues" evidence="1">
    <location>
        <begin position="32"/>
        <end position="43"/>
    </location>
</feature>
<organism evidence="2 3">
    <name type="scientific">Mycena alexandri</name>
    <dbReference type="NCBI Taxonomy" id="1745969"/>
    <lineage>
        <taxon>Eukaryota</taxon>
        <taxon>Fungi</taxon>
        <taxon>Dikarya</taxon>
        <taxon>Basidiomycota</taxon>
        <taxon>Agaricomycotina</taxon>
        <taxon>Agaricomycetes</taxon>
        <taxon>Agaricomycetidae</taxon>
        <taxon>Agaricales</taxon>
        <taxon>Marasmiineae</taxon>
        <taxon>Mycenaceae</taxon>
        <taxon>Mycena</taxon>
    </lineage>
</organism>
<feature type="region of interest" description="Disordered" evidence="1">
    <location>
        <begin position="24"/>
        <end position="171"/>
    </location>
</feature>
<keyword evidence="3" id="KW-1185">Reference proteome</keyword>
<dbReference type="EMBL" id="JARJCM010000013">
    <property type="protein sequence ID" value="KAJ7042209.1"/>
    <property type="molecule type" value="Genomic_DNA"/>
</dbReference>
<feature type="compositionally biased region" description="Low complexity" evidence="1">
    <location>
        <begin position="99"/>
        <end position="137"/>
    </location>
</feature>
<reference evidence="2" key="1">
    <citation type="submission" date="2023-03" db="EMBL/GenBank/DDBJ databases">
        <title>Massive genome expansion in bonnet fungi (Mycena s.s.) driven by repeated elements and novel gene families across ecological guilds.</title>
        <authorList>
            <consortium name="Lawrence Berkeley National Laboratory"/>
            <person name="Harder C.B."/>
            <person name="Miyauchi S."/>
            <person name="Viragh M."/>
            <person name="Kuo A."/>
            <person name="Thoen E."/>
            <person name="Andreopoulos B."/>
            <person name="Lu D."/>
            <person name="Skrede I."/>
            <person name="Drula E."/>
            <person name="Henrissat B."/>
            <person name="Morin E."/>
            <person name="Kohler A."/>
            <person name="Barry K."/>
            <person name="LaButti K."/>
            <person name="Morin E."/>
            <person name="Salamov A."/>
            <person name="Lipzen A."/>
            <person name="Mereny Z."/>
            <person name="Hegedus B."/>
            <person name="Baldrian P."/>
            <person name="Stursova M."/>
            <person name="Weitz H."/>
            <person name="Taylor A."/>
            <person name="Grigoriev I.V."/>
            <person name="Nagy L.G."/>
            <person name="Martin F."/>
            <person name="Kauserud H."/>
        </authorList>
    </citation>
    <scope>NUCLEOTIDE SEQUENCE</scope>
    <source>
        <strain evidence="2">CBHHK200</strain>
    </source>
</reference>
<feature type="compositionally biased region" description="Polar residues" evidence="1">
    <location>
        <begin position="161"/>
        <end position="171"/>
    </location>
</feature>
<evidence type="ECO:0000313" key="3">
    <source>
        <dbReference type="Proteomes" id="UP001218188"/>
    </source>
</evidence>
<protein>
    <submittedName>
        <fullName evidence="2">Uncharacterized protein</fullName>
    </submittedName>
</protein>
<dbReference type="AlphaFoldDB" id="A0AAD6T9W5"/>
<accession>A0AAD6T9W5</accession>
<proteinExistence type="predicted"/>
<comment type="caution">
    <text evidence="2">The sequence shown here is derived from an EMBL/GenBank/DDBJ whole genome shotgun (WGS) entry which is preliminary data.</text>
</comment>
<evidence type="ECO:0000256" key="1">
    <source>
        <dbReference type="SAM" id="MobiDB-lite"/>
    </source>
</evidence>
<name>A0AAD6T9W5_9AGAR</name>
<sequence>MSSAGAVKLEVRSPAIKREAVETVAKRKAEMQSPSSVANTPVQGGSRRAPRARKAPILSYTRSSSDDDVESVDSDFFFLPDSPTPAAAKGQADRDRSPEGTAVVGAAAEDEGAPPSRATSPTMSSASSLAASTVPPSNADAEVPSKADAKGKGRAVPRTSVVASSSRMQDQPAALNTTLHGDRLNEASASSISRVGVSAAFAGTSAAAASISQVGRNGVPSGSRAPSRGDIFYVSARGAVHYSREQAFRDIDVGPIQPVVGYDAALTYADKLVLAEDRGDGVTTMDFDAA</sequence>